<organism evidence="1 2">
    <name type="scientific">Flavobacterium seoulense</name>
    <dbReference type="NCBI Taxonomy" id="1492738"/>
    <lineage>
        <taxon>Bacteria</taxon>
        <taxon>Pseudomonadati</taxon>
        <taxon>Bacteroidota</taxon>
        <taxon>Flavobacteriia</taxon>
        <taxon>Flavobacteriales</taxon>
        <taxon>Flavobacteriaceae</taxon>
        <taxon>Flavobacterium</taxon>
    </lineage>
</organism>
<comment type="caution">
    <text evidence="1">The sequence shown here is derived from an EMBL/GenBank/DDBJ whole genome shotgun (WGS) entry which is preliminary data.</text>
</comment>
<dbReference type="Proteomes" id="UP000027064">
    <property type="component" value="Unassembled WGS sequence"/>
</dbReference>
<dbReference type="PATRIC" id="fig|1492738.3.peg.3149"/>
<dbReference type="eggNOG" id="COG3668">
    <property type="taxonomic scope" value="Bacteria"/>
</dbReference>
<dbReference type="OrthoDB" id="595476at2"/>
<protein>
    <recommendedName>
        <fullName evidence="3">Type II toxin-antitoxin system RelE/ParE family toxin</fullName>
    </recommendedName>
</protein>
<dbReference type="EMBL" id="JNCA01000037">
    <property type="protein sequence ID" value="KDN53715.1"/>
    <property type="molecule type" value="Genomic_DNA"/>
</dbReference>
<gene>
    <name evidence="1" type="ORF">FEM21_31640</name>
</gene>
<keyword evidence="2" id="KW-1185">Reference proteome</keyword>
<name>A0A066WSR3_9FLAO</name>
<sequence>MAFKVVILKRAEIEIDEAVFYYENIQKGLGKKFVSDYQKNLKILKSIPFFEVKYNIIRTLPLKKFPYKLHISVDENDKKVFIHALTCNHQDPNTTRIKL</sequence>
<dbReference type="RefSeq" id="WP_035662555.1">
    <property type="nucleotide sequence ID" value="NZ_JNCA01000037.1"/>
</dbReference>
<reference evidence="1 2" key="1">
    <citation type="submission" date="2014-05" db="EMBL/GenBank/DDBJ databases">
        <title>Genome Sequence of Flavobacterium sp. EM1321.</title>
        <authorList>
            <person name="Shin S.-K."/>
            <person name="Yi H."/>
        </authorList>
    </citation>
    <scope>NUCLEOTIDE SEQUENCE [LARGE SCALE GENOMIC DNA]</scope>
    <source>
        <strain evidence="1 2">EM1321</strain>
    </source>
</reference>
<dbReference type="AlphaFoldDB" id="A0A066WSR3"/>
<evidence type="ECO:0000313" key="1">
    <source>
        <dbReference type="EMBL" id="KDN53715.1"/>
    </source>
</evidence>
<evidence type="ECO:0000313" key="2">
    <source>
        <dbReference type="Proteomes" id="UP000027064"/>
    </source>
</evidence>
<proteinExistence type="predicted"/>
<evidence type="ECO:0008006" key="3">
    <source>
        <dbReference type="Google" id="ProtNLM"/>
    </source>
</evidence>
<accession>A0A066WSR3</accession>
<dbReference type="STRING" id="1492738.FEM21_31640"/>